<feature type="compositionally biased region" description="Low complexity" evidence="1">
    <location>
        <begin position="25"/>
        <end position="47"/>
    </location>
</feature>
<dbReference type="AlphaFoldDB" id="A0AAQ3TRN8"/>
<organism evidence="2 3">
    <name type="scientific">Paspalum notatum var. saurae</name>
    <dbReference type="NCBI Taxonomy" id="547442"/>
    <lineage>
        <taxon>Eukaryota</taxon>
        <taxon>Viridiplantae</taxon>
        <taxon>Streptophyta</taxon>
        <taxon>Embryophyta</taxon>
        <taxon>Tracheophyta</taxon>
        <taxon>Spermatophyta</taxon>
        <taxon>Magnoliopsida</taxon>
        <taxon>Liliopsida</taxon>
        <taxon>Poales</taxon>
        <taxon>Poaceae</taxon>
        <taxon>PACMAD clade</taxon>
        <taxon>Panicoideae</taxon>
        <taxon>Andropogonodae</taxon>
        <taxon>Paspaleae</taxon>
        <taxon>Paspalinae</taxon>
        <taxon>Paspalum</taxon>
    </lineage>
</organism>
<feature type="region of interest" description="Disordered" evidence="1">
    <location>
        <begin position="1"/>
        <end position="59"/>
    </location>
</feature>
<keyword evidence="3" id="KW-1185">Reference proteome</keyword>
<protein>
    <submittedName>
        <fullName evidence="2">Uncharacterized protein</fullName>
    </submittedName>
</protein>
<evidence type="ECO:0000313" key="3">
    <source>
        <dbReference type="Proteomes" id="UP001341281"/>
    </source>
</evidence>
<dbReference type="EMBL" id="CP144750">
    <property type="protein sequence ID" value="WVZ79199.1"/>
    <property type="molecule type" value="Genomic_DNA"/>
</dbReference>
<dbReference type="Proteomes" id="UP001341281">
    <property type="component" value="Chromosome 06"/>
</dbReference>
<name>A0AAQ3TRN8_PASNO</name>
<evidence type="ECO:0000256" key="1">
    <source>
        <dbReference type="SAM" id="MobiDB-lite"/>
    </source>
</evidence>
<sequence>MASSGSGATAASLPQGLPPRRTAVRPGPMAARRPAPPSTLSATAPASCRPATLTQRPPRATSLHWRSIFSEKSRAITAEYVPDFANFLVNKPLPQLTSRRIPPATGTTGLGNLVPEIWTSGT</sequence>
<accession>A0AAQ3TRN8</accession>
<feature type="compositionally biased region" description="Low complexity" evidence="1">
    <location>
        <begin position="1"/>
        <end position="12"/>
    </location>
</feature>
<evidence type="ECO:0000313" key="2">
    <source>
        <dbReference type="EMBL" id="WVZ79199.1"/>
    </source>
</evidence>
<gene>
    <name evidence="2" type="ORF">U9M48_026807</name>
</gene>
<proteinExistence type="predicted"/>
<reference evidence="2 3" key="1">
    <citation type="submission" date="2024-02" db="EMBL/GenBank/DDBJ databases">
        <title>High-quality chromosome-scale genome assembly of Pensacola bahiagrass (Paspalum notatum Flugge var. saurae).</title>
        <authorList>
            <person name="Vega J.M."/>
            <person name="Podio M."/>
            <person name="Orjuela J."/>
            <person name="Siena L.A."/>
            <person name="Pessino S.C."/>
            <person name="Combes M.C."/>
            <person name="Mariac C."/>
            <person name="Albertini E."/>
            <person name="Pupilli F."/>
            <person name="Ortiz J.P.A."/>
            <person name="Leblanc O."/>
        </authorList>
    </citation>
    <scope>NUCLEOTIDE SEQUENCE [LARGE SCALE GENOMIC DNA]</scope>
    <source>
        <strain evidence="2">R1</strain>
        <tissue evidence="2">Leaf</tissue>
    </source>
</reference>